<dbReference type="OrthoDB" id="9812409at2"/>
<evidence type="ECO:0000313" key="2">
    <source>
        <dbReference type="Proteomes" id="UP000238375"/>
    </source>
</evidence>
<reference evidence="1 2" key="1">
    <citation type="submission" date="2018-03" db="EMBL/GenBank/DDBJ databases">
        <title>Genomic Encyclopedia of Archaeal and Bacterial Type Strains, Phase II (KMG-II): from individual species to whole genera.</title>
        <authorList>
            <person name="Goeker M."/>
        </authorList>
    </citation>
    <scope>NUCLEOTIDE SEQUENCE [LARGE SCALE GENOMIC DNA]</scope>
    <source>
        <strain evidence="1 2">DSM 28354</strain>
    </source>
</reference>
<dbReference type="Proteomes" id="UP000238375">
    <property type="component" value="Unassembled WGS sequence"/>
</dbReference>
<protein>
    <submittedName>
        <fullName evidence="1">Putative membrane protein</fullName>
    </submittedName>
</protein>
<gene>
    <name evidence="1" type="ORF">CLV58_14519</name>
</gene>
<dbReference type="RefSeq" id="WP_106140926.1">
    <property type="nucleotide sequence ID" value="NZ_PVTE01000045.1"/>
</dbReference>
<dbReference type="EMBL" id="PVTE01000045">
    <property type="protein sequence ID" value="PRY22459.1"/>
    <property type="molecule type" value="Genomic_DNA"/>
</dbReference>
<organism evidence="1 2">
    <name type="scientific">Spirosoma oryzae</name>
    <dbReference type="NCBI Taxonomy" id="1469603"/>
    <lineage>
        <taxon>Bacteria</taxon>
        <taxon>Pseudomonadati</taxon>
        <taxon>Bacteroidota</taxon>
        <taxon>Cytophagia</taxon>
        <taxon>Cytophagales</taxon>
        <taxon>Cytophagaceae</taxon>
        <taxon>Spirosoma</taxon>
    </lineage>
</organism>
<accession>A0A2T0RMP6</accession>
<comment type="caution">
    <text evidence="1">The sequence shown here is derived from an EMBL/GenBank/DDBJ whole genome shotgun (WGS) entry which is preliminary data.</text>
</comment>
<name>A0A2T0RMP6_9BACT</name>
<proteinExistence type="predicted"/>
<keyword evidence="2" id="KW-1185">Reference proteome</keyword>
<sequence length="164" mass="16780">MLKSYLNAFQLGIVAGMRAMTAPALVSNKIASASVNPMGNSTLGFMHSSTAATLFKVAAIGELIGDKLPSAPDRIAFPAILGRIGSGALSGGALSEAEGKEAPYGAIAGAVGAAVGSYAFYYLRHWLTTEQDIPDPYVALAEDALAIGAGYLTVQQSDIRGVMA</sequence>
<evidence type="ECO:0000313" key="1">
    <source>
        <dbReference type="EMBL" id="PRY22459.1"/>
    </source>
</evidence>
<dbReference type="AlphaFoldDB" id="A0A2T0RMP6"/>